<dbReference type="EMBL" id="AGBA01000015">
    <property type="protein sequence ID" value="EGY77181.1"/>
    <property type="molecule type" value="Genomic_DNA"/>
</dbReference>
<sequence length="53" mass="5648">MLGSALRTKLGGGEEREGAESHVMTNGLRRLLVQLVPATVTEFLVTIRGDPIG</sequence>
<proteinExistence type="predicted"/>
<dbReference type="AlphaFoldDB" id="G4D0B2"/>
<name>G4D0B2_9ACTN</name>
<evidence type="ECO:0000313" key="3">
    <source>
        <dbReference type="Proteomes" id="UP000005332"/>
    </source>
</evidence>
<evidence type="ECO:0000313" key="2">
    <source>
        <dbReference type="EMBL" id="EGY77181.1"/>
    </source>
</evidence>
<organism evidence="2 3">
    <name type="scientific">Cutibacterium avidum ATCC 25577</name>
    <dbReference type="NCBI Taxonomy" id="997355"/>
    <lineage>
        <taxon>Bacteria</taxon>
        <taxon>Bacillati</taxon>
        <taxon>Actinomycetota</taxon>
        <taxon>Actinomycetes</taxon>
        <taxon>Propionibacteriales</taxon>
        <taxon>Propionibacteriaceae</taxon>
        <taxon>Cutibacterium</taxon>
    </lineage>
</organism>
<dbReference type="HOGENOM" id="CLU_3064964_0_0_11"/>
<dbReference type="Proteomes" id="UP000005332">
    <property type="component" value="Unassembled WGS sequence"/>
</dbReference>
<protein>
    <submittedName>
        <fullName evidence="2">Aminobenzoyl-glutamate transporter</fullName>
    </submittedName>
</protein>
<reference evidence="2 3" key="1">
    <citation type="submission" date="2011-06" db="EMBL/GenBank/DDBJ databases">
        <authorList>
            <person name="Muzny D."/>
            <person name="Qin X."/>
            <person name="Deng J."/>
            <person name="Jiang H."/>
            <person name="Liu Y."/>
            <person name="Qu J."/>
            <person name="Song X.-Z."/>
            <person name="Zhang L."/>
            <person name="Thornton R."/>
            <person name="Coyle M."/>
            <person name="Francisco L."/>
            <person name="Jackson L."/>
            <person name="Javaid M."/>
            <person name="Korchina V."/>
            <person name="Kovar C."/>
            <person name="Mata R."/>
            <person name="Mathew T."/>
            <person name="Ngo R."/>
            <person name="Nguyen L."/>
            <person name="Nguyen N."/>
            <person name="Okwuonu G."/>
            <person name="Ongeri F."/>
            <person name="Pham C."/>
            <person name="Simmons D."/>
            <person name="Wilczek-Boney K."/>
            <person name="Hale W."/>
            <person name="Jakkamsetti A."/>
            <person name="Pham P."/>
            <person name="Ruth R."/>
            <person name="San Lucas F."/>
            <person name="Warren J."/>
            <person name="Zhang J."/>
            <person name="Zhao Z."/>
            <person name="Zhou C."/>
            <person name="Zhu D."/>
            <person name="Lee S."/>
            <person name="Bess C."/>
            <person name="Blankenburg K."/>
            <person name="Forbes L."/>
            <person name="Fu Q."/>
            <person name="Gubbala S."/>
            <person name="Hirani K."/>
            <person name="Jayaseelan J.C."/>
            <person name="Lara F."/>
            <person name="Munidasa M."/>
            <person name="Palculict T."/>
            <person name="Patil S."/>
            <person name="Pu L.-L."/>
            <person name="Saada N."/>
            <person name="Tang L."/>
            <person name="Weissenberger G."/>
            <person name="Zhu Y."/>
            <person name="Hemphill L."/>
            <person name="Shang Y."/>
            <person name="Youmans B."/>
            <person name="Ayvaz T."/>
            <person name="Ross M."/>
            <person name="Santibanez J."/>
            <person name="Aqrawi P."/>
            <person name="Gross S."/>
            <person name="Joshi V."/>
            <person name="Fowler G."/>
            <person name="Nazareth L."/>
            <person name="Reid J."/>
            <person name="Worley K."/>
            <person name="Petrosino J."/>
            <person name="Highlander S."/>
            <person name="Gibbs R."/>
        </authorList>
    </citation>
    <scope>NUCLEOTIDE SEQUENCE [LARGE SCALE GENOMIC DNA]</scope>
    <source>
        <strain evidence="2 3">ATCC 25577</strain>
    </source>
</reference>
<gene>
    <name evidence="2" type="ORF">HMPREF9153_2134</name>
</gene>
<evidence type="ECO:0000256" key="1">
    <source>
        <dbReference type="SAM" id="MobiDB-lite"/>
    </source>
</evidence>
<accession>G4D0B2</accession>
<feature type="region of interest" description="Disordered" evidence="1">
    <location>
        <begin position="1"/>
        <end position="22"/>
    </location>
</feature>
<comment type="caution">
    <text evidence="2">The sequence shown here is derived from an EMBL/GenBank/DDBJ whole genome shotgun (WGS) entry which is preliminary data.</text>
</comment>
<keyword evidence="3" id="KW-1185">Reference proteome</keyword>